<keyword evidence="2 5" id="KW-0812">Transmembrane</keyword>
<evidence type="ECO:0000256" key="5">
    <source>
        <dbReference type="SAM" id="Phobius"/>
    </source>
</evidence>
<evidence type="ECO:0000256" key="4">
    <source>
        <dbReference type="ARBA" id="ARBA00023136"/>
    </source>
</evidence>
<feature type="transmembrane region" description="Helical" evidence="5">
    <location>
        <begin position="251"/>
        <end position="270"/>
    </location>
</feature>
<feature type="transmembrane region" description="Helical" evidence="5">
    <location>
        <begin position="186"/>
        <end position="204"/>
    </location>
</feature>
<dbReference type="Pfam" id="PF01699">
    <property type="entry name" value="Na_Ca_ex"/>
    <property type="match status" value="2"/>
</dbReference>
<dbReference type="GO" id="GO:0005262">
    <property type="term" value="F:calcium channel activity"/>
    <property type="evidence" value="ECO:0007669"/>
    <property type="project" value="TreeGrafter"/>
</dbReference>
<evidence type="ECO:0000313" key="7">
    <source>
        <dbReference type="EMBL" id="MBK6971780.1"/>
    </source>
</evidence>
<accession>A0A9D7E2M4</accession>
<reference evidence="7" key="1">
    <citation type="submission" date="2020-10" db="EMBL/GenBank/DDBJ databases">
        <title>Connecting structure to function with the recovery of over 1000 high-quality activated sludge metagenome-assembled genomes encoding full-length rRNA genes using long-read sequencing.</title>
        <authorList>
            <person name="Singleton C.M."/>
            <person name="Petriglieri F."/>
            <person name="Kristensen J.M."/>
            <person name="Kirkegaard R.H."/>
            <person name="Michaelsen T.Y."/>
            <person name="Andersen M.H."/>
            <person name="Karst S.M."/>
            <person name="Dueholm M.S."/>
            <person name="Nielsen P.H."/>
            <person name="Albertsen M."/>
        </authorList>
    </citation>
    <scope>NUCLEOTIDE SEQUENCE</scope>
    <source>
        <strain evidence="7">Bjer_18-Q3-R1-45_BAT3C.347</strain>
    </source>
</reference>
<feature type="transmembrane region" description="Helical" evidence="5">
    <location>
        <begin position="6"/>
        <end position="22"/>
    </location>
</feature>
<name>A0A9D7E2M4_9PROT</name>
<dbReference type="Proteomes" id="UP000807785">
    <property type="component" value="Unassembled WGS sequence"/>
</dbReference>
<comment type="subcellular location">
    <subcellularLocation>
        <location evidence="1">Membrane</location>
        <topology evidence="1">Multi-pass membrane protein</topology>
    </subcellularLocation>
</comment>
<evidence type="ECO:0000256" key="1">
    <source>
        <dbReference type="ARBA" id="ARBA00004141"/>
    </source>
</evidence>
<feature type="transmembrane region" description="Helical" evidence="5">
    <location>
        <begin position="69"/>
        <end position="92"/>
    </location>
</feature>
<dbReference type="InterPro" id="IPR044880">
    <property type="entry name" value="NCX_ion-bd_dom_sf"/>
</dbReference>
<dbReference type="GO" id="GO:0005886">
    <property type="term" value="C:plasma membrane"/>
    <property type="evidence" value="ECO:0007669"/>
    <property type="project" value="TreeGrafter"/>
</dbReference>
<gene>
    <name evidence="7" type="ORF">IPH26_02050</name>
</gene>
<evidence type="ECO:0000256" key="2">
    <source>
        <dbReference type="ARBA" id="ARBA00022692"/>
    </source>
</evidence>
<dbReference type="GO" id="GO:0008273">
    <property type="term" value="F:calcium, potassium:sodium antiporter activity"/>
    <property type="evidence" value="ECO:0007669"/>
    <property type="project" value="TreeGrafter"/>
</dbReference>
<keyword evidence="4 5" id="KW-0472">Membrane</keyword>
<dbReference type="AlphaFoldDB" id="A0A9D7E2M4"/>
<dbReference type="PANTHER" id="PTHR10846">
    <property type="entry name" value="SODIUM/POTASSIUM/CALCIUM EXCHANGER"/>
    <property type="match status" value="1"/>
</dbReference>
<dbReference type="InterPro" id="IPR004481">
    <property type="entry name" value="K/Na/Ca-exchanger"/>
</dbReference>
<organism evidence="7 8">
    <name type="scientific">Candidatus Methylophosphatis roskildensis</name>
    <dbReference type="NCBI Taxonomy" id="2899263"/>
    <lineage>
        <taxon>Bacteria</taxon>
        <taxon>Pseudomonadati</taxon>
        <taxon>Pseudomonadota</taxon>
        <taxon>Betaproteobacteria</taxon>
        <taxon>Nitrosomonadales</taxon>
        <taxon>Sterolibacteriaceae</taxon>
        <taxon>Candidatus Methylophosphatis</taxon>
    </lineage>
</organism>
<keyword evidence="3 5" id="KW-1133">Transmembrane helix</keyword>
<feature type="domain" description="Sodium/calcium exchanger membrane region" evidence="6">
    <location>
        <begin position="5"/>
        <end position="148"/>
    </location>
</feature>
<evidence type="ECO:0000259" key="6">
    <source>
        <dbReference type="Pfam" id="PF01699"/>
    </source>
</evidence>
<feature type="transmembrane region" description="Helical" evidence="5">
    <location>
        <begin position="131"/>
        <end position="151"/>
    </location>
</feature>
<evidence type="ECO:0000313" key="8">
    <source>
        <dbReference type="Proteomes" id="UP000807785"/>
    </source>
</evidence>
<dbReference type="InterPro" id="IPR004837">
    <property type="entry name" value="NaCa_Exmemb"/>
</dbReference>
<feature type="transmembrane region" description="Helical" evidence="5">
    <location>
        <begin position="216"/>
        <end position="239"/>
    </location>
</feature>
<feature type="domain" description="Sodium/calcium exchanger membrane region" evidence="6">
    <location>
        <begin position="189"/>
        <end position="327"/>
    </location>
</feature>
<sequence length="335" mass="35009">MIGIWLEFLVCTIAIAIAGAKLTKYGDIIAARTGMGGTWIGVVLLATVTSLPELVTGLSAVTVANAPNIAVGDVLGSCVFNLTIVAVLDFLLREESIYRRAHQGHILAAGFGVLMIGLVGMSLLLEPLGRLPAIGHVGLYTPLILLLYFTAMRSVFRYEKAHMAEAAAAAAAPHPGITLAQASTRYAAAAAVIVAAGLWLPFIGKQMAAIMGWQTSFVGTLFIAFATSVPELAVTIAALRIGALDMAIGNVLGSNLFDILIVAIDDIAFLPGPLLGAVSSVHLASVITAMMMSGLVVVGLLYRPHGRVLGGIGWASLLLLMLFAFNSYVLYLHGE</sequence>
<dbReference type="Gene3D" id="1.20.1420.30">
    <property type="entry name" value="NCX, central ion-binding region"/>
    <property type="match status" value="1"/>
</dbReference>
<dbReference type="EMBL" id="JADJEV010000001">
    <property type="protein sequence ID" value="MBK6971780.1"/>
    <property type="molecule type" value="Genomic_DNA"/>
</dbReference>
<feature type="transmembrane region" description="Helical" evidence="5">
    <location>
        <begin position="309"/>
        <end position="331"/>
    </location>
</feature>
<feature type="transmembrane region" description="Helical" evidence="5">
    <location>
        <begin position="29"/>
        <end position="49"/>
    </location>
</feature>
<proteinExistence type="predicted"/>
<dbReference type="GO" id="GO:0006874">
    <property type="term" value="P:intracellular calcium ion homeostasis"/>
    <property type="evidence" value="ECO:0007669"/>
    <property type="project" value="TreeGrafter"/>
</dbReference>
<dbReference type="PANTHER" id="PTHR10846:SF8">
    <property type="entry name" value="INNER MEMBRANE PROTEIN YRBG"/>
    <property type="match status" value="1"/>
</dbReference>
<feature type="transmembrane region" description="Helical" evidence="5">
    <location>
        <begin position="282"/>
        <end position="302"/>
    </location>
</feature>
<protein>
    <submittedName>
        <fullName evidence="7">Sodium:calcium antiporter</fullName>
    </submittedName>
</protein>
<feature type="transmembrane region" description="Helical" evidence="5">
    <location>
        <begin position="104"/>
        <end position="125"/>
    </location>
</feature>
<comment type="caution">
    <text evidence="7">The sequence shown here is derived from an EMBL/GenBank/DDBJ whole genome shotgun (WGS) entry which is preliminary data.</text>
</comment>
<evidence type="ECO:0000256" key="3">
    <source>
        <dbReference type="ARBA" id="ARBA00022989"/>
    </source>
</evidence>